<evidence type="ECO:0000256" key="7">
    <source>
        <dbReference type="ARBA" id="ARBA00023157"/>
    </source>
</evidence>
<dbReference type="InterPro" id="IPR006597">
    <property type="entry name" value="Sel1-like"/>
</dbReference>
<comment type="similarity">
    <text evidence="2">Belongs to the hcp beta-lactamase family.</text>
</comment>
<feature type="chain" id="PRO_5044827641" description="beta-lactamase" evidence="9">
    <location>
        <begin position="18"/>
        <end position="137"/>
    </location>
</feature>
<reference evidence="10 11" key="1">
    <citation type="submission" date="2020-10" db="EMBL/GenBank/DDBJ databases">
        <title>Campylobacter californiensis sp. nov. isolated from cattle and feral swine in California.</title>
        <authorList>
            <person name="Miller W.G."/>
        </authorList>
    </citation>
    <scope>NUCLEOTIDE SEQUENCE [LARGE SCALE GENOMIC DNA]</scope>
    <source>
        <strain evidence="10 11">RM12919</strain>
    </source>
</reference>
<gene>
    <name evidence="10" type="ORF">CCAL12919_01515</name>
</gene>
<dbReference type="InterPro" id="IPR011990">
    <property type="entry name" value="TPR-like_helical_dom_sf"/>
</dbReference>
<evidence type="ECO:0000256" key="6">
    <source>
        <dbReference type="ARBA" id="ARBA00022803"/>
    </source>
</evidence>
<evidence type="ECO:0000256" key="3">
    <source>
        <dbReference type="ARBA" id="ARBA00012865"/>
    </source>
</evidence>
<dbReference type="GO" id="GO:0046677">
    <property type="term" value="P:response to antibiotic"/>
    <property type="evidence" value="ECO:0007669"/>
    <property type="project" value="UniProtKB-KW"/>
</dbReference>
<evidence type="ECO:0000256" key="8">
    <source>
        <dbReference type="ARBA" id="ARBA00023251"/>
    </source>
</evidence>
<dbReference type="Gene3D" id="1.25.40.10">
    <property type="entry name" value="Tetratricopeptide repeat domain"/>
    <property type="match status" value="1"/>
</dbReference>
<keyword evidence="6" id="KW-0802">TPR repeat</keyword>
<organism evidence="10 11">
    <name type="scientific">Campylobacter californiensis</name>
    <dbReference type="NCBI Taxonomy" id="1032243"/>
    <lineage>
        <taxon>Bacteria</taxon>
        <taxon>Pseudomonadati</taxon>
        <taxon>Campylobacterota</taxon>
        <taxon>Epsilonproteobacteria</taxon>
        <taxon>Campylobacterales</taxon>
        <taxon>Campylobacteraceae</taxon>
        <taxon>Campylobacter</taxon>
    </lineage>
</organism>
<evidence type="ECO:0000313" key="10">
    <source>
        <dbReference type="EMBL" id="MBE2985815.1"/>
    </source>
</evidence>
<dbReference type="PANTHER" id="PTHR13891:SF1">
    <property type="entry name" value="CYTOCHROME C OXIDASE ASSEMBLY FACTOR 7"/>
    <property type="match status" value="1"/>
</dbReference>
<dbReference type="SMART" id="SM00671">
    <property type="entry name" value="SEL1"/>
    <property type="match status" value="2"/>
</dbReference>
<name>A0ABD4JGH9_9BACT</name>
<evidence type="ECO:0000256" key="4">
    <source>
        <dbReference type="ARBA" id="ARBA00022737"/>
    </source>
</evidence>
<evidence type="ECO:0000256" key="9">
    <source>
        <dbReference type="SAM" id="SignalP"/>
    </source>
</evidence>
<comment type="caution">
    <text evidence="10">The sequence shown here is derived from an EMBL/GenBank/DDBJ whole genome shotgun (WGS) entry which is preliminary data.</text>
</comment>
<proteinExistence type="inferred from homology"/>
<dbReference type="Pfam" id="PF08238">
    <property type="entry name" value="Sel1"/>
    <property type="match status" value="2"/>
</dbReference>
<dbReference type="EMBL" id="JADBHS010000002">
    <property type="protein sequence ID" value="MBE2985815.1"/>
    <property type="molecule type" value="Genomic_DNA"/>
</dbReference>
<keyword evidence="5" id="KW-0378">Hydrolase</keyword>
<evidence type="ECO:0000256" key="2">
    <source>
        <dbReference type="ARBA" id="ARBA00008486"/>
    </source>
</evidence>
<evidence type="ECO:0000256" key="5">
    <source>
        <dbReference type="ARBA" id="ARBA00022801"/>
    </source>
</evidence>
<accession>A0ABD4JGH9</accession>
<keyword evidence="9" id="KW-0732">Signal</keyword>
<evidence type="ECO:0000256" key="1">
    <source>
        <dbReference type="ARBA" id="ARBA00001526"/>
    </source>
</evidence>
<keyword evidence="4" id="KW-0677">Repeat</keyword>
<dbReference type="Proteomes" id="UP001318760">
    <property type="component" value="Unassembled WGS sequence"/>
</dbReference>
<keyword evidence="8" id="KW-0046">Antibiotic resistance</keyword>
<dbReference type="RefSeq" id="WP_336613292.1">
    <property type="nucleotide sequence ID" value="NZ_JADBHS010000002.1"/>
</dbReference>
<dbReference type="EC" id="3.5.2.6" evidence="3"/>
<dbReference type="GO" id="GO:0008800">
    <property type="term" value="F:beta-lactamase activity"/>
    <property type="evidence" value="ECO:0007669"/>
    <property type="project" value="UniProtKB-EC"/>
</dbReference>
<dbReference type="PANTHER" id="PTHR13891">
    <property type="entry name" value="CYTOCHROME C OXIDASE ASSEMBLY FACTOR 7"/>
    <property type="match status" value="1"/>
</dbReference>
<keyword evidence="7" id="KW-1015">Disulfide bond</keyword>
<sequence length="137" mass="15048">MRKILLTLVFLLLSAFANQNFEQSLTSCITKSNENACKVVTDTLEAKCYVGDRVSCFFLADILGRGLGISKDVVRSYKMFKKQCEQGSSEACYELSVKYLQGNGTEHSFDLSAAALEKACKLGSKRACDVLALVPNE</sequence>
<protein>
    <recommendedName>
        <fullName evidence="3">beta-lactamase</fullName>
        <ecNumber evidence="3">3.5.2.6</ecNumber>
    </recommendedName>
</protein>
<dbReference type="AlphaFoldDB" id="A0ABD4JGH9"/>
<dbReference type="SUPFAM" id="SSF81901">
    <property type="entry name" value="HCP-like"/>
    <property type="match status" value="1"/>
</dbReference>
<dbReference type="InterPro" id="IPR040239">
    <property type="entry name" value="HcpB-like"/>
</dbReference>
<feature type="signal peptide" evidence="9">
    <location>
        <begin position="1"/>
        <end position="17"/>
    </location>
</feature>
<comment type="catalytic activity">
    <reaction evidence="1">
        <text>a beta-lactam + H2O = a substituted beta-amino acid</text>
        <dbReference type="Rhea" id="RHEA:20401"/>
        <dbReference type="ChEBI" id="CHEBI:15377"/>
        <dbReference type="ChEBI" id="CHEBI:35627"/>
        <dbReference type="ChEBI" id="CHEBI:140347"/>
        <dbReference type="EC" id="3.5.2.6"/>
    </reaction>
</comment>
<evidence type="ECO:0000313" key="11">
    <source>
        <dbReference type="Proteomes" id="UP001318760"/>
    </source>
</evidence>